<dbReference type="InterPro" id="IPR018745">
    <property type="entry name" value="MpsC"/>
</dbReference>
<keyword evidence="3" id="KW-1185">Reference proteome</keyword>
<dbReference type="EMBL" id="OAOP01000017">
    <property type="protein sequence ID" value="SNX75756.1"/>
    <property type="molecule type" value="Genomic_DNA"/>
</dbReference>
<accession>A0A285D8V3</accession>
<evidence type="ECO:0000313" key="2">
    <source>
        <dbReference type="EMBL" id="SNX75756.1"/>
    </source>
</evidence>
<organism evidence="2 3">
    <name type="scientific">Bacillus oleivorans</name>
    <dbReference type="NCBI Taxonomy" id="1448271"/>
    <lineage>
        <taxon>Bacteria</taxon>
        <taxon>Bacillati</taxon>
        <taxon>Bacillota</taxon>
        <taxon>Bacilli</taxon>
        <taxon>Bacillales</taxon>
        <taxon>Bacillaceae</taxon>
        <taxon>Bacillus</taxon>
    </lineage>
</organism>
<dbReference type="Proteomes" id="UP000219546">
    <property type="component" value="Unassembled WGS sequence"/>
</dbReference>
<evidence type="ECO:0000259" key="1">
    <source>
        <dbReference type="Pfam" id="PF10057"/>
    </source>
</evidence>
<evidence type="ECO:0000313" key="3">
    <source>
        <dbReference type="Proteomes" id="UP000219546"/>
    </source>
</evidence>
<gene>
    <name evidence="2" type="ORF">SAMN05877753_11710</name>
</gene>
<protein>
    <submittedName>
        <fullName evidence="2">Uncharacterized protein DUF2294</fullName>
    </submittedName>
</protein>
<dbReference type="AlphaFoldDB" id="A0A285D8V3"/>
<feature type="domain" description="Na+-translocating membrane potential-generating system MpsC" evidence="1">
    <location>
        <begin position="1"/>
        <end position="35"/>
    </location>
</feature>
<reference evidence="2 3" key="1">
    <citation type="submission" date="2017-08" db="EMBL/GenBank/DDBJ databases">
        <authorList>
            <person name="de Groot N.N."/>
        </authorList>
    </citation>
    <scope>NUCLEOTIDE SEQUENCE [LARGE SCALE GENOMIC DNA]</scope>
    <source>
        <strain evidence="2 3">JC228</strain>
    </source>
</reference>
<sequence length="62" mass="6668">MGRGSVLVKTDIMRNMIIVGLKGILTLAEPKIGRDIGGYAVCKAHQGRFGGIGKRTAWKDDP</sequence>
<name>A0A285D8V3_9BACI</name>
<dbReference type="Pfam" id="PF10057">
    <property type="entry name" value="MpsC"/>
    <property type="match status" value="1"/>
</dbReference>
<proteinExistence type="predicted"/>